<keyword evidence="2" id="KW-0479">Metal-binding</keyword>
<dbReference type="SUPFAM" id="SSF102215">
    <property type="entry name" value="Creatininase"/>
    <property type="match status" value="1"/>
</dbReference>
<comment type="cofactor">
    <cofactor evidence="1">
        <name>Zn(2+)</name>
        <dbReference type="ChEBI" id="CHEBI:29105"/>
    </cofactor>
</comment>
<dbReference type="InterPro" id="IPR003785">
    <property type="entry name" value="Creatininase/forma_Hydrolase"/>
</dbReference>
<sequence length="241" mass="27362">MNRRMKMELMKMTMHEVNEYLKTSQTIIIPIGAIEEHSNALPLGTDTITVEALAKRLGEISNRIVGPTINVGNCHSITYDFLGTISISPSTLVNYLKDYTTSLHKHGFRNFFFVNGHGGNIAPLRCSFDELANTLTNSKFLVASWWLLEDLKELYDNSGHAGRGEVSMIMYINKSLVKTEFLTEEKREIPRYYVTNDLARKYITETGIINDSQEGSYELGEKLFNASVEVMLKLLKHLEES</sequence>
<evidence type="ECO:0000256" key="3">
    <source>
        <dbReference type="ARBA" id="ARBA00022801"/>
    </source>
</evidence>
<dbReference type="Proteomes" id="UP000236910">
    <property type="component" value="Unassembled WGS sequence"/>
</dbReference>
<keyword evidence="4" id="KW-0862">Zinc</keyword>
<dbReference type="GO" id="GO:0016811">
    <property type="term" value="F:hydrolase activity, acting on carbon-nitrogen (but not peptide) bonds, in linear amides"/>
    <property type="evidence" value="ECO:0007669"/>
    <property type="project" value="TreeGrafter"/>
</dbReference>
<dbReference type="PANTHER" id="PTHR35005:SF1">
    <property type="entry name" value="2-AMINO-5-FORMYLAMINO-6-RIBOSYLAMINOPYRIMIDIN-4(3H)-ONE 5'-MONOPHOSPHATE DEFORMYLASE"/>
    <property type="match status" value="1"/>
</dbReference>
<reference evidence="6 7" key="1">
    <citation type="submission" date="2018-01" db="EMBL/GenBank/DDBJ databases">
        <title>Metagenomic assembled genomes from two thermal pools in the Uzon Caldera, Kamchatka, Russia.</title>
        <authorList>
            <person name="Wilkins L."/>
            <person name="Ettinger C."/>
        </authorList>
    </citation>
    <scope>NUCLEOTIDE SEQUENCE [LARGE SCALE GENOMIC DNA]</scope>
    <source>
        <strain evidence="6">ARK-10</strain>
    </source>
</reference>
<proteinExistence type="inferred from homology"/>
<keyword evidence="3" id="KW-0378">Hydrolase</keyword>
<evidence type="ECO:0000256" key="1">
    <source>
        <dbReference type="ARBA" id="ARBA00001947"/>
    </source>
</evidence>
<comment type="similarity">
    <text evidence="5">Belongs to the creatininase superfamily.</text>
</comment>
<accession>A0A2J6X9G3</accession>
<dbReference type="Gene3D" id="3.40.50.10310">
    <property type="entry name" value="Creatininase"/>
    <property type="match status" value="1"/>
</dbReference>
<evidence type="ECO:0000313" key="7">
    <source>
        <dbReference type="Proteomes" id="UP000236910"/>
    </source>
</evidence>
<organism evidence="6 7">
    <name type="scientific">Caldisericum exile</name>
    <dbReference type="NCBI Taxonomy" id="693075"/>
    <lineage>
        <taxon>Bacteria</taxon>
        <taxon>Pseudomonadati</taxon>
        <taxon>Caldisericota/Cryosericota group</taxon>
        <taxon>Caldisericota</taxon>
        <taxon>Caldisericia</taxon>
        <taxon>Caldisericales</taxon>
        <taxon>Caldisericaceae</taxon>
        <taxon>Caldisericum</taxon>
    </lineage>
</organism>
<comment type="caution">
    <text evidence="6">The sequence shown here is derived from an EMBL/GenBank/DDBJ whole genome shotgun (WGS) entry which is preliminary data.</text>
</comment>
<name>A0A2J6X9G3_9BACT</name>
<evidence type="ECO:0000313" key="6">
    <source>
        <dbReference type="EMBL" id="PMP84069.1"/>
    </source>
</evidence>
<dbReference type="EMBL" id="PNIX01000042">
    <property type="protein sequence ID" value="PMP84069.1"/>
    <property type="molecule type" value="Genomic_DNA"/>
</dbReference>
<gene>
    <name evidence="6" type="ORF">C0175_00710</name>
</gene>
<dbReference type="PANTHER" id="PTHR35005">
    <property type="entry name" value="3-DEHYDRO-SCYLLO-INOSOSE HYDROLASE"/>
    <property type="match status" value="1"/>
</dbReference>
<evidence type="ECO:0000256" key="5">
    <source>
        <dbReference type="ARBA" id="ARBA00024029"/>
    </source>
</evidence>
<evidence type="ECO:0000256" key="4">
    <source>
        <dbReference type="ARBA" id="ARBA00022833"/>
    </source>
</evidence>
<dbReference type="InterPro" id="IPR024087">
    <property type="entry name" value="Creatininase-like_sf"/>
</dbReference>
<protein>
    <submittedName>
        <fullName evidence="6">Amidase</fullName>
    </submittedName>
</protein>
<dbReference type="Pfam" id="PF02633">
    <property type="entry name" value="Creatininase"/>
    <property type="match status" value="1"/>
</dbReference>
<evidence type="ECO:0000256" key="2">
    <source>
        <dbReference type="ARBA" id="ARBA00022723"/>
    </source>
</evidence>
<dbReference type="GO" id="GO:0009231">
    <property type="term" value="P:riboflavin biosynthetic process"/>
    <property type="evidence" value="ECO:0007669"/>
    <property type="project" value="TreeGrafter"/>
</dbReference>
<dbReference type="AlphaFoldDB" id="A0A2J6X9G3"/>
<dbReference type="GO" id="GO:0046872">
    <property type="term" value="F:metal ion binding"/>
    <property type="evidence" value="ECO:0007669"/>
    <property type="project" value="UniProtKB-KW"/>
</dbReference>